<evidence type="ECO:0000313" key="8">
    <source>
        <dbReference type="EMBL" id="ORE17900.1"/>
    </source>
</evidence>
<proteinExistence type="inferred from homology"/>
<comment type="similarity">
    <text evidence="2">Belongs to the UPF0057 (PMP3) family.</text>
</comment>
<organism evidence="8 9">
    <name type="scientific">Rhizopus microsporus</name>
    <dbReference type="NCBI Taxonomy" id="58291"/>
    <lineage>
        <taxon>Eukaryota</taxon>
        <taxon>Fungi</taxon>
        <taxon>Fungi incertae sedis</taxon>
        <taxon>Mucoromycota</taxon>
        <taxon>Mucoromycotina</taxon>
        <taxon>Mucoromycetes</taxon>
        <taxon>Mucorales</taxon>
        <taxon>Mucorineae</taxon>
        <taxon>Rhizopodaceae</taxon>
        <taxon>Rhizopus</taxon>
    </lineage>
</organism>
<evidence type="ECO:0000256" key="7">
    <source>
        <dbReference type="SAM" id="SignalP"/>
    </source>
</evidence>
<keyword evidence="3 6" id="KW-0812">Transmembrane</keyword>
<comment type="subcellular location">
    <subcellularLocation>
        <location evidence="1">Membrane</location>
    </subcellularLocation>
</comment>
<evidence type="ECO:0000256" key="5">
    <source>
        <dbReference type="ARBA" id="ARBA00023136"/>
    </source>
</evidence>
<reference evidence="8 9" key="1">
    <citation type="journal article" date="2016" name="Proc. Natl. Acad. Sci. U.S.A.">
        <title>Lipid metabolic changes in an early divergent fungus govern the establishment of a mutualistic symbiosis with endobacteria.</title>
        <authorList>
            <person name="Lastovetsky O.A."/>
            <person name="Gaspar M.L."/>
            <person name="Mondo S.J."/>
            <person name="LaButti K.M."/>
            <person name="Sandor L."/>
            <person name="Grigoriev I.V."/>
            <person name="Henry S.A."/>
            <person name="Pawlowska T.E."/>
        </authorList>
    </citation>
    <scope>NUCLEOTIDE SEQUENCE [LARGE SCALE GENOMIC DNA]</scope>
    <source>
        <strain evidence="8 9">ATCC 11559</strain>
    </source>
</reference>
<gene>
    <name evidence="8" type="ORF">BCV71DRAFT_243749</name>
</gene>
<evidence type="ECO:0000256" key="3">
    <source>
        <dbReference type="ARBA" id="ARBA00022692"/>
    </source>
</evidence>
<evidence type="ECO:0000256" key="2">
    <source>
        <dbReference type="ARBA" id="ARBA00009530"/>
    </source>
</evidence>
<accession>A0A0A1MR78</accession>
<keyword evidence="4 6" id="KW-1133">Transmembrane helix</keyword>
<feature type="signal peptide" evidence="7">
    <location>
        <begin position="1"/>
        <end position="24"/>
    </location>
</feature>
<dbReference type="AlphaFoldDB" id="A0A0A1MR78"/>
<dbReference type="OrthoDB" id="2802411at2759"/>
<dbReference type="PANTHER" id="PTHR21659">
    <property type="entry name" value="HYDROPHOBIC PROTEIN RCI2 LOW TEMPERATURE AND SALT RESPONSIVE PROTEIN LTI6 -RELATED"/>
    <property type="match status" value="1"/>
</dbReference>
<dbReference type="EMBL" id="KV921343">
    <property type="protein sequence ID" value="ORE17900.1"/>
    <property type="molecule type" value="Genomic_DNA"/>
</dbReference>
<name>A0A0A1MR78_RHIZD</name>
<evidence type="ECO:0000313" key="9">
    <source>
        <dbReference type="Proteomes" id="UP000242381"/>
    </source>
</evidence>
<dbReference type="OMA" id="HIHAFWI"/>
<protein>
    <submittedName>
        <fullName evidence="8">Uncharacterized protein</fullName>
    </submittedName>
</protein>
<dbReference type="InterPro" id="IPR000612">
    <property type="entry name" value="PMP3"/>
</dbReference>
<keyword evidence="7" id="KW-0732">Signal</keyword>
<dbReference type="PANTHER" id="PTHR21659:SF57">
    <property type="entry name" value="PLASMA MEMBRANE PROTEOLIPID 31"/>
    <property type="match status" value="1"/>
</dbReference>
<evidence type="ECO:0000256" key="6">
    <source>
        <dbReference type="SAM" id="Phobius"/>
    </source>
</evidence>
<evidence type="ECO:0000256" key="4">
    <source>
        <dbReference type="ARBA" id="ARBA00022989"/>
    </source>
</evidence>
<keyword evidence="5 6" id="KW-0472">Membrane</keyword>
<dbReference type="Pfam" id="PF01679">
    <property type="entry name" value="Pmp3"/>
    <property type="match status" value="1"/>
</dbReference>
<feature type="chain" id="PRO_5015032523" evidence="7">
    <location>
        <begin position="25"/>
        <end position="94"/>
    </location>
</feature>
<sequence length="94" mass="10285">MGPYSNRDIFLFILAFLFPPAAVAVKTGCSVELLINVCLCILGAVPGIVHGFYIVHKYNDNVEDLETGGLEYQRVPTEQPDRLGYGSTAPPPHH</sequence>
<dbReference type="PROSITE" id="PS01309">
    <property type="entry name" value="UPF0057"/>
    <property type="match status" value="1"/>
</dbReference>
<dbReference type="Proteomes" id="UP000242381">
    <property type="component" value="Unassembled WGS sequence"/>
</dbReference>
<dbReference type="VEuPathDB" id="FungiDB:BCV72DRAFT_200457"/>
<evidence type="ECO:0000256" key="1">
    <source>
        <dbReference type="ARBA" id="ARBA00004370"/>
    </source>
</evidence>
<feature type="transmembrane region" description="Helical" evidence="6">
    <location>
        <begin position="34"/>
        <end position="55"/>
    </location>
</feature>
<dbReference type="GO" id="GO:0016020">
    <property type="term" value="C:membrane"/>
    <property type="evidence" value="ECO:0007669"/>
    <property type="project" value="UniProtKB-SubCell"/>
</dbReference>